<accession>A0A151ZC42</accession>
<dbReference type="AlphaFoldDB" id="A0A151ZC42"/>
<protein>
    <submittedName>
        <fullName evidence="1">Uncharacterized protein</fullName>
    </submittedName>
</protein>
<keyword evidence="2" id="KW-1185">Reference proteome</keyword>
<sequence length="513" mass="60127">MDSEKQKSCYYLFWKNLNSHKLNDNKFINQDRVVDFKITFFNSNIFEQILYQRQCYKEIFTIISQQQTSEFRTKFMIDGNNGIGKSMFFFYILFKLAMDKSVVYQTSKDPHNYIYFYIKNGHSKVDIGASSQVYQFISSKWPNGDDKVWYICDEVQPAEVGLRTVLITSNNNKECRYFSRFNPTPRQLIMPVWSELELIESVSLLKKQDILSNDQIQKSFEIWGGIPRMIFQNLPWSKLVMDIEKSSNSIDLQDIILHQKVDVKFQFSGLIFASPLVMELMIYKYLYKLPIPYNAIIQNDSIQNQIYQSFATKILVAGLHRHISHGSKVKTLHQFQDVVVFNNIDECNQEDKLYIPKHWKSHPQIIALSTPTISSSSSHSKKRVSKIYLIDTHNVNYENDLNQYLKQFTVFGANIKCLAIHITTNEKLYGYQKKQIKKSKQQHAVDASNETVTCSSIVKSLFKRKPLQPRLQSMEMFENQSSNSLIHQYYLYLPFPSQVDLLKFKPLLSIDNE</sequence>
<name>A0A151ZC42_TIELA</name>
<proteinExistence type="predicted"/>
<gene>
    <name evidence="1" type="ORF">DLAC_07274</name>
</gene>
<evidence type="ECO:0000313" key="2">
    <source>
        <dbReference type="Proteomes" id="UP000076078"/>
    </source>
</evidence>
<reference evidence="1 2" key="1">
    <citation type="submission" date="2015-12" db="EMBL/GenBank/DDBJ databases">
        <title>Dictyostelia acquired genes for synthesis and detection of signals that induce cell-type specialization by lateral gene transfer from prokaryotes.</title>
        <authorList>
            <person name="Gloeckner G."/>
            <person name="Schaap P."/>
        </authorList>
    </citation>
    <scope>NUCLEOTIDE SEQUENCE [LARGE SCALE GENOMIC DNA]</scope>
    <source>
        <strain evidence="1 2">TK</strain>
    </source>
</reference>
<dbReference type="InParanoid" id="A0A151ZC42"/>
<dbReference type="PANTHER" id="PTHR33129:SF1">
    <property type="entry name" value="ATP-BINDING PROTEIN"/>
    <property type="match status" value="1"/>
</dbReference>
<dbReference type="Proteomes" id="UP000076078">
    <property type="component" value="Unassembled WGS sequence"/>
</dbReference>
<organism evidence="1 2">
    <name type="scientific">Tieghemostelium lacteum</name>
    <name type="common">Slime mold</name>
    <name type="synonym">Dictyostelium lacteum</name>
    <dbReference type="NCBI Taxonomy" id="361077"/>
    <lineage>
        <taxon>Eukaryota</taxon>
        <taxon>Amoebozoa</taxon>
        <taxon>Evosea</taxon>
        <taxon>Eumycetozoa</taxon>
        <taxon>Dictyostelia</taxon>
        <taxon>Dictyosteliales</taxon>
        <taxon>Raperosteliaceae</taxon>
        <taxon>Tieghemostelium</taxon>
    </lineage>
</organism>
<dbReference type="SUPFAM" id="SSF52540">
    <property type="entry name" value="P-loop containing nucleoside triphosphate hydrolases"/>
    <property type="match status" value="1"/>
</dbReference>
<comment type="caution">
    <text evidence="1">The sequence shown here is derived from an EMBL/GenBank/DDBJ whole genome shotgun (WGS) entry which is preliminary data.</text>
</comment>
<dbReference type="InterPro" id="IPR027417">
    <property type="entry name" value="P-loop_NTPase"/>
</dbReference>
<dbReference type="OrthoDB" id="2161535at2759"/>
<evidence type="ECO:0000313" key="1">
    <source>
        <dbReference type="EMBL" id="KYQ91516.1"/>
    </source>
</evidence>
<dbReference type="PANTHER" id="PTHR33129">
    <property type="entry name" value="PROTEIN KINASE DOMAIN-CONTAINING PROTEIN-RELATED"/>
    <property type="match status" value="1"/>
</dbReference>
<dbReference type="InterPro" id="IPR052980">
    <property type="entry name" value="Crinkler_effector"/>
</dbReference>
<dbReference type="EMBL" id="LODT01000034">
    <property type="protein sequence ID" value="KYQ91516.1"/>
    <property type="molecule type" value="Genomic_DNA"/>
</dbReference>